<keyword evidence="3" id="KW-1185">Reference proteome</keyword>
<keyword evidence="1" id="KW-0812">Transmembrane</keyword>
<dbReference type="eggNOG" id="ENOG502ZB5Q">
    <property type="taxonomic scope" value="Bacteria"/>
</dbReference>
<organism evidence="2 3">
    <name type="scientific">Asticcacaulis excentricus (strain ATCC 15261 / DSM 4724 / KCTC 12464 / NCIMB 9791 / VKM B-1370 / CB 48)</name>
    <dbReference type="NCBI Taxonomy" id="573065"/>
    <lineage>
        <taxon>Bacteria</taxon>
        <taxon>Pseudomonadati</taxon>
        <taxon>Pseudomonadota</taxon>
        <taxon>Alphaproteobacteria</taxon>
        <taxon>Caulobacterales</taxon>
        <taxon>Caulobacteraceae</taxon>
        <taxon>Asticcacaulis</taxon>
    </lineage>
</organism>
<feature type="transmembrane region" description="Helical" evidence="1">
    <location>
        <begin position="6"/>
        <end position="28"/>
    </location>
</feature>
<dbReference type="STRING" id="573065.Astex_1088"/>
<evidence type="ECO:0000313" key="3">
    <source>
        <dbReference type="Proteomes" id="UP000001492"/>
    </source>
</evidence>
<evidence type="ECO:0008006" key="4">
    <source>
        <dbReference type="Google" id="ProtNLM"/>
    </source>
</evidence>
<sequence>MPDLHSLNIFTHVLSASAALLTGLFILGRRKGNRLHRLNGRLMLGLTGLSVAAALIGAFLFRGKLDLMGVSVLVAYQLWSGPRALRLRDRGRKWPDMIPALSLLGGGIGLLWFIRHGGAVQWSPALVNGAMGGMIFYGGWDVGRTLLPQNWRRWLNPAEHAFKMTGLTGALLSVAAGTLLGNAYWPLIVSGVFGLASLVFAFRAARKALGVIPSAALNARLKADSEL</sequence>
<evidence type="ECO:0000313" key="2">
    <source>
        <dbReference type="EMBL" id="ADU12766.1"/>
    </source>
</evidence>
<dbReference type="Proteomes" id="UP000001492">
    <property type="component" value="Chromosome 1"/>
</dbReference>
<feature type="transmembrane region" description="Helical" evidence="1">
    <location>
        <begin position="97"/>
        <end position="114"/>
    </location>
</feature>
<dbReference type="EMBL" id="CP002395">
    <property type="protein sequence ID" value="ADU12766.1"/>
    <property type="molecule type" value="Genomic_DNA"/>
</dbReference>
<evidence type="ECO:0000256" key="1">
    <source>
        <dbReference type="SAM" id="Phobius"/>
    </source>
</evidence>
<proteinExistence type="predicted"/>
<keyword evidence="1" id="KW-0472">Membrane</keyword>
<accession>E8RM74</accession>
<keyword evidence="1" id="KW-1133">Transmembrane helix</keyword>
<gene>
    <name evidence="2" type="ordered locus">Astex_1088</name>
</gene>
<feature type="transmembrane region" description="Helical" evidence="1">
    <location>
        <begin position="120"/>
        <end position="140"/>
    </location>
</feature>
<dbReference type="KEGG" id="aex:Astex_1088"/>
<feature type="transmembrane region" description="Helical" evidence="1">
    <location>
        <begin position="183"/>
        <end position="202"/>
    </location>
</feature>
<feature type="transmembrane region" description="Helical" evidence="1">
    <location>
        <begin position="40"/>
        <end position="61"/>
    </location>
</feature>
<protein>
    <recommendedName>
        <fullName evidence="4">DUF2306 domain-containing protein</fullName>
    </recommendedName>
</protein>
<dbReference type="HOGENOM" id="CLU_1217800_0_0_5"/>
<dbReference type="AlphaFoldDB" id="E8RM74"/>
<name>E8RM74_ASTEC</name>
<reference evidence="3" key="1">
    <citation type="submission" date="2010-12" db="EMBL/GenBank/DDBJ databases">
        <title>Complete sequence of chromosome 1 of Asticcacaulis excentricus CB 48.</title>
        <authorList>
            <consortium name="US DOE Joint Genome Institute"/>
            <person name="Lucas S."/>
            <person name="Copeland A."/>
            <person name="Lapidus A."/>
            <person name="Cheng J.-F."/>
            <person name="Bruce D."/>
            <person name="Goodwin L."/>
            <person name="Pitluck S."/>
            <person name="Teshima H."/>
            <person name="Davenport K."/>
            <person name="Detter J.C."/>
            <person name="Han C."/>
            <person name="Tapia R."/>
            <person name="Land M."/>
            <person name="Hauser L."/>
            <person name="Jeffries C."/>
            <person name="Kyrpides N."/>
            <person name="Ivanova N."/>
            <person name="Ovchinnikova G."/>
            <person name="Brun Y.V."/>
            <person name="Woyke T."/>
        </authorList>
    </citation>
    <scope>NUCLEOTIDE SEQUENCE [LARGE SCALE GENOMIC DNA]</scope>
    <source>
        <strain evidence="3">ATCC 15261 / DSM 4724 / KCTC 12464 / NCIMB 9791 / VKM B-1370 / CB 48</strain>
    </source>
</reference>